<keyword evidence="2" id="KW-1185">Reference proteome</keyword>
<organism evidence="1 2">
    <name type="scientific">Burkholderia savannae</name>
    <dbReference type="NCBI Taxonomy" id="1637837"/>
    <lineage>
        <taxon>Bacteria</taxon>
        <taxon>Pseudomonadati</taxon>
        <taxon>Pseudomonadota</taxon>
        <taxon>Betaproteobacteria</taxon>
        <taxon>Burkholderiales</taxon>
        <taxon>Burkholderiaceae</taxon>
        <taxon>Burkholderia</taxon>
        <taxon>pseudomallei group</taxon>
    </lineage>
</organism>
<reference evidence="1 2" key="1">
    <citation type="submission" date="2015-11" db="EMBL/GenBank/DDBJ databases">
        <authorList>
            <person name="Sahl J."/>
            <person name="Wagner D."/>
            <person name="Keim P."/>
        </authorList>
    </citation>
    <scope>NUCLEOTIDE SEQUENCE [LARGE SCALE GENOMIC DNA]</scope>
    <source>
        <strain evidence="1 2">BDU18</strain>
    </source>
</reference>
<comment type="caution">
    <text evidence="1">The sequence shown here is derived from an EMBL/GenBank/DDBJ whole genome shotgun (WGS) entry which is preliminary data.</text>
</comment>
<proteinExistence type="predicted"/>
<dbReference type="RefSeq" id="WP_059671462.1">
    <property type="nucleotide sequence ID" value="NZ_CP013424.1"/>
</dbReference>
<gene>
    <name evidence="1" type="ORF">WS72_08360</name>
</gene>
<protein>
    <submittedName>
        <fullName evidence="1">Uncharacterized protein</fullName>
    </submittedName>
</protein>
<dbReference type="Proteomes" id="UP000070255">
    <property type="component" value="Unassembled WGS sequence"/>
</dbReference>
<evidence type="ECO:0000313" key="1">
    <source>
        <dbReference type="EMBL" id="KWZ42870.1"/>
    </source>
</evidence>
<name>A0ABR5TD93_9BURK</name>
<evidence type="ECO:0000313" key="2">
    <source>
        <dbReference type="Proteomes" id="UP000070255"/>
    </source>
</evidence>
<accession>A0ABR5TD93</accession>
<dbReference type="EMBL" id="LNJQ01000001">
    <property type="protein sequence ID" value="KWZ42870.1"/>
    <property type="molecule type" value="Genomic_DNA"/>
</dbReference>
<sequence length="76" mass="8775">MSRPKPNPIDQDGRRTYQTFQFRDGEIPTARLVSHVFDFADYRQAFRTVGCDIAHQTMAPLETPNCKVLLRLADIH</sequence>